<reference evidence="1 2" key="1">
    <citation type="submission" date="2015-07" db="EMBL/GenBank/DDBJ databases">
        <title>The genome of Melipona quadrifasciata.</title>
        <authorList>
            <person name="Pan H."/>
            <person name="Kapheim K."/>
        </authorList>
    </citation>
    <scope>NUCLEOTIDE SEQUENCE [LARGE SCALE GENOMIC DNA]</scope>
    <source>
        <strain evidence="1">0111107301</strain>
        <tissue evidence="1">Whole body</tissue>
    </source>
</reference>
<proteinExistence type="predicted"/>
<keyword evidence="2" id="KW-1185">Reference proteome</keyword>
<protein>
    <submittedName>
        <fullName evidence="1">Uncharacterized protein</fullName>
    </submittedName>
</protein>
<evidence type="ECO:0000313" key="1">
    <source>
        <dbReference type="EMBL" id="KOX75302.1"/>
    </source>
</evidence>
<dbReference type="Proteomes" id="UP000053105">
    <property type="component" value="Unassembled WGS sequence"/>
</dbReference>
<evidence type="ECO:0000313" key="2">
    <source>
        <dbReference type="Proteomes" id="UP000053105"/>
    </source>
</evidence>
<dbReference type="AlphaFoldDB" id="A0A0N0U5J5"/>
<organism evidence="1 2">
    <name type="scientific">Melipona quadrifasciata</name>
    <dbReference type="NCBI Taxonomy" id="166423"/>
    <lineage>
        <taxon>Eukaryota</taxon>
        <taxon>Metazoa</taxon>
        <taxon>Ecdysozoa</taxon>
        <taxon>Arthropoda</taxon>
        <taxon>Hexapoda</taxon>
        <taxon>Insecta</taxon>
        <taxon>Pterygota</taxon>
        <taxon>Neoptera</taxon>
        <taxon>Endopterygota</taxon>
        <taxon>Hymenoptera</taxon>
        <taxon>Apocrita</taxon>
        <taxon>Aculeata</taxon>
        <taxon>Apoidea</taxon>
        <taxon>Anthophila</taxon>
        <taxon>Apidae</taxon>
        <taxon>Melipona</taxon>
    </lineage>
</organism>
<name>A0A0N0U5J5_9HYME</name>
<gene>
    <name evidence="1" type="ORF">WN51_14256</name>
</gene>
<sequence>MLLNDETPALSFTTIGERVLHSPVRCYRLLLAVYCDCVPSTTHHEAQTGSQTESTQERQ</sequence>
<accession>A0A0N0U5J5</accession>
<dbReference type="EMBL" id="KQ435767">
    <property type="protein sequence ID" value="KOX75302.1"/>
    <property type="molecule type" value="Genomic_DNA"/>
</dbReference>